<protein>
    <submittedName>
        <fullName evidence="1">Uncharacterized protein</fullName>
    </submittedName>
</protein>
<organism evidence="1">
    <name type="scientific">Mycobacterium sp. (strain KMS)</name>
    <dbReference type="NCBI Taxonomy" id="189918"/>
    <lineage>
        <taxon>Bacteria</taxon>
        <taxon>Bacillati</taxon>
        <taxon>Actinomycetota</taxon>
        <taxon>Actinomycetes</taxon>
        <taxon>Mycobacteriales</taxon>
        <taxon>Mycobacteriaceae</taxon>
        <taxon>Mycobacterium</taxon>
    </lineage>
</organism>
<evidence type="ECO:0000313" key="1">
    <source>
        <dbReference type="EMBL" id="ABL94680.1"/>
    </source>
</evidence>
<dbReference type="KEGG" id="mkm:Mkms_5495"/>
<keyword evidence="1" id="KW-0614">Plasmid</keyword>
<dbReference type="EMBL" id="CP000519">
    <property type="protein sequence ID" value="ABL94680.1"/>
    <property type="molecule type" value="Genomic_DNA"/>
</dbReference>
<accession>A1UPC2</accession>
<geneLocation type="plasmid" evidence="1">
    <name>pMKMS01</name>
</geneLocation>
<name>A1UPC2_MYCSK</name>
<sequence>MGNMTVPADGVPRLMHFVDARLAKLRMSREEANRRGFPNFSTLAAVRDRDTQNTPRVRTLLRIDRTLGWQPGSAAVVLLGGYPLSITARATKNVRLQEQAAAPLTEDDIADRLLTQLHEEIERAHDDLRAFDDRINRLYAAHDRLAEELRVDRSLVEEFADRDVAAESVQR</sequence>
<dbReference type="HOGENOM" id="CLU_1609011_0_0_11"/>
<proteinExistence type="predicted"/>
<gene>
    <name evidence="1" type="ordered locus">Mkms_5495</name>
</gene>
<dbReference type="AlphaFoldDB" id="A1UPC2"/>
<reference evidence="1" key="1">
    <citation type="submission" date="2006-12" db="EMBL/GenBank/DDBJ databases">
        <title>Complete sequence of plasmid pMKMS01 of Mycobacterium sp. KMS.</title>
        <authorList>
            <consortium name="US DOE Joint Genome Institute"/>
            <person name="Copeland A."/>
            <person name="Lucas S."/>
            <person name="Lapidus A."/>
            <person name="Barry K."/>
            <person name="Detter J.C."/>
            <person name="Glavina del Rio T."/>
            <person name="Hammon N."/>
            <person name="Israni S."/>
            <person name="Dalin E."/>
            <person name="Tice H."/>
            <person name="Pitluck S."/>
            <person name="Kiss H."/>
            <person name="Brettin T."/>
            <person name="Bruce D."/>
            <person name="Han C."/>
            <person name="Tapia R."/>
            <person name="Gilna P."/>
            <person name="Schmutz J."/>
            <person name="Larimer F."/>
            <person name="Land M."/>
            <person name="Hauser L."/>
            <person name="Kyrpides N."/>
            <person name="Mikhailova N."/>
            <person name="Miller C.D."/>
            <person name="Richardson P."/>
        </authorList>
    </citation>
    <scope>NUCLEOTIDE SEQUENCE [LARGE SCALE GENOMIC DNA]</scope>
    <source>
        <strain evidence="1">KMS</strain>
        <plasmid evidence="1">pMKMS01</plasmid>
    </source>
</reference>